<keyword evidence="2" id="KW-1185">Reference proteome</keyword>
<gene>
    <name evidence="1" type="primary">SSCI18210.1</name>
</gene>
<dbReference type="InterPro" id="IPR021822">
    <property type="entry name" value="DUF3405"/>
</dbReference>
<organism evidence="1 2">
    <name type="scientific">Sporisorium scitamineum</name>
    <dbReference type="NCBI Taxonomy" id="49012"/>
    <lineage>
        <taxon>Eukaryota</taxon>
        <taxon>Fungi</taxon>
        <taxon>Dikarya</taxon>
        <taxon>Basidiomycota</taxon>
        <taxon>Ustilaginomycotina</taxon>
        <taxon>Ustilaginomycetes</taxon>
        <taxon>Ustilaginales</taxon>
        <taxon>Ustilaginaceae</taxon>
        <taxon>Sporisorium</taxon>
    </lineage>
</organism>
<protein>
    <submittedName>
        <fullName evidence="1">Uncharacterized protein</fullName>
    </submittedName>
</protein>
<accession>A0A0F7S1T8</accession>
<proteinExistence type="predicted"/>
<evidence type="ECO:0000313" key="2">
    <source>
        <dbReference type="Proteomes" id="UP000242770"/>
    </source>
</evidence>
<dbReference type="AlphaFoldDB" id="A0A0F7S1T8"/>
<dbReference type="Proteomes" id="UP000242770">
    <property type="component" value="Unassembled WGS sequence"/>
</dbReference>
<dbReference type="PANTHER" id="PTHR36205">
    <property type="entry name" value="CHROMOSOME 19, WHOLE GENOME SHOTGUN SEQUENCE"/>
    <property type="match status" value="1"/>
</dbReference>
<reference evidence="2" key="1">
    <citation type="submission" date="2014-06" db="EMBL/GenBank/DDBJ databases">
        <authorList>
            <person name="Berkman P.J."/>
        </authorList>
    </citation>
    <scope>NUCLEOTIDE SEQUENCE [LARGE SCALE GENOMIC DNA]</scope>
</reference>
<dbReference type="PANTHER" id="PTHR36205:SF2">
    <property type="entry name" value="MAJOR FACILITATOR SUPERFAMILY TRANSPORTER"/>
    <property type="match status" value="1"/>
</dbReference>
<name>A0A0F7S1T8_9BASI</name>
<feature type="non-terminal residue" evidence="1">
    <location>
        <position position="1"/>
    </location>
</feature>
<evidence type="ECO:0000313" key="1">
    <source>
        <dbReference type="EMBL" id="CDW96842.1"/>
    </source>
</evidence>
<sequence>DDLCAEQLKLVHYPHPIAFKYQASPAKLNQLLNPPSAALSKQHEEVLKDTSYYYASTIAGQIYGQWQSQADACIKPLLLHPIKSHAAPQDRFRRFAFVKGWFSSDTALPLCAGAHLTREGKNRSSDGT</sequence>
<dbReference type="STRING" id="49012.A0A0F7S1T8"/>
<dbReference type="EMBL" id="CCFA01000948">
    <property type="protein sequence ID" value="CDW96842.1"/>
    <property type="molecule type" value="Genomic_DNA"/>
</dbReference>